<name>A0AAD3S3Q6_NEPGR</name>
<evidence type="ECO:0000313" key="3">
    <source>
        <dbReference type="Proteomes" id="UP001279734"/>
    </source>
</evidence>
<evidence type="ECO:0000313" key="2">
    <source>
        <dbReference type="EMBL" id="GMH03711.1"/>
    </source>
</evidence>
<evidence type="ECO:0000256" key="1">
    <source>
        <dbReference type="SAM" id="MobiDB-lite"/>
    </source>
</evidence>
<gene>
    <name evidence="2" type="ORF">Nepgr_005550</name>
</gene>
<keyword evidence="3" id="KW-1185">Reference proteome</keyword>
<feature type="compositionally biased region" description="Polar residues" evidence="1">
    <location>
        <begin position="1"/>
        <end position="11"/>
    </location>
</feature>
<dbReference type="PANTHER" id="PTHR21514">
    <property type="entry name" value="AP-4 COMPLEX ACCESSORY SUBUNIT TEPSIN"/>
    <property type="match status" value="1"/>
</dbReference>
<dbReference type="Proteomes" id="UP001279734">
    <property type="component" value="Unassembled WGS sequence"/>
</dbReference>
<reference evidence="2" key="1">
    <citation type="submission" date="2023-05" db="EMBL/GenBank/DDBJ databases">
        <title>Nepenthes gracilis genome sequencing.</title>
        <authorList>
            <person name="Fukushima K."/>
        </authorList>
    </citation>
    <scope>NUCLEOTIDE SEQUENCE</scope>
    <source>
        <strain evidence="2">SING2019-196</strain>
    </source>
</reference>
<dbReference type="InterPro" id="IPR039273">
    <property type="entry name" value="TEPSIN"/>
</dbReference>
<accession>A0AAD3S3Q6</accession>
<feature type="region of interest" description="Disordered" evidence="1">
    <location>
        <begin position="1"/>
        <end position="37"/>
    </location>
</feature>
<sequence>MTVGDNSSDNAVSMPKNNGRDPFDIFGSDSETPLKQENHDDNLRSLMAGLSISGNASGAFPETIFPNSIDSRNGRLDSQTSVTNANAVFAMDAIPYAIPPGIMSNQLYCSQSINYGAMGSFHDQQQFRAAMANCLPLASFYPQNAGVDYADGTSRGYSSPLPDIFHTSMPTRANSTILNNSKETKAFDFISDHIAAARDTKRIA</sequence>
<dbReference type="EMBL" id="BSYO01000004">
    <property type="protein sequence ID" value="GMH03711.1"/>
    <property type="molecule type" value="Genomic_DNA"/>
</dbReference>
<comment type="caution">
    <text evidence="2">The sequence shown here is derived from an EMBL/GenBank/DDBJ whole genome shotgun (WGS) entry which is preliminary data.</text>
</comment>
<protein>
    <submittedName>
        <fullName evidence="2">Uncharacterized protein</fullName>
    </submittedName>
</protein>
<dbReference type="GO" id="GO:0032588">
    <property type="term" value="C:trans-Golgi network membrane"/>
    <property type="evidence" value="ECO:0007669"/>
    <property type="project" value="TreeGrafter"/>
</dbReference>
<dbReference type="AlphaFoldDB" id="A0AAD3S3Q6"/>
<organism evidence="2 3">
    <name type="scientific">Nepenthes gracilis</name>
    <name type="common">Slender pitcher plant</name>
    <dbReference type="NCBI Taxonomy" id="150966"/>
    <lineage>
        <taxon>Eukaryota</taxon>
        <taxon>Viridiplantae</taxon>
        <taxon>Streptophyta</taxon>
        <taxon>Embryophyta</taxon>
        <taxon>Tracheophyta</taxon>
        <taxon>Spermatophyta</taxon>
        <taxon>Magnoliopsida</taxon>
        <taxon>eudicotyledons</taxon>
        <taxon>Gunneridae</taxon>
        <taxon>Pentapetalae</taxon>
        <taxon>Caryophyllales</taxon>
        <taxon>Nepenthaceae</taxon>
        <taxon>Nepenthes</taxon>
    </lineage>
</organism>
<dbReference type="PANTHER" id="PTHR21514:SF0">
    <property type="entry name" value="AP-4 COMPLEX ACCESSORY SUBUNIT TEPSIN"/>
    <property type="match status" value="1"/>
</dbReference>
<proteinExistence type="predicted"/>